<dbReference type="InterPro" id="IPR006671">
    <property type="entry name" value="Cyclin_N"/>
</dbReference>
<dbReference type="Proteomes" id="UP001151295">
    <property type="component" value="Unassembled WGS sequence"/>
</dbReference>
<organism evidence="3 4">
    <name type="scientific">Coemansia umbellata</name>
    <dbReference type="NCBI Taxonomy" id="1424467"/>
    <lineage>
        <taxon>Eukaryota</taxon>
        <taxon>Fungi</taxon>
        <taxon>Fungi incertae sedis</taxon>
        <taxon>Zoopagomycota</taxon>
        <taxon>Kickxellomycotina</taxon>
        <taxon>Kickxellomycetes</taxon>
        <taxon>Kickxellales</taxon>
        <taxon>Kickxellaceae</taxon>
        <taxon>Coemansia</taxon>
    </lineage>
</organism>
<dbReference type="SUPFAM" id="SSF47954">
    <property type="entry name" value="Cyclin-like"/>
    <property type="match status" value="1"/>
</dbReference>
<evidence type="ECO:0000256" key="1">
    <source>
        <dbReference type="SAM" id="MobiDB-lite"/>
    </source>
</evidence>
<keyword evidence="4" id="KW-1185">Reference proteome</keyword>
<feature type="region of interest" description="Disordered" evidence="1">
    <location>
        <begin position="1"/>
        <end position="46"/>
    </location>
</feature>
<dbReference type="PANTHER" id="PTHR15615:SF108">
    <property type="entry name" value="PROTEIN CNPPD1"/>
    <property type="match status" value="1"/>
</dbReference>
<gene>
    <name evidence="3" type="ORF">EDC05_004304</name>
</gene>
<proteinExistence type="predicted"/>
<feature type="domain" description="Cyclin N-terminal" evidence="2">
    <location>
        <begin position="101"/>
        <end position="194"/>
    </location>
</feature>
<dbReference type="EMBL" id="JANBQD010000057">
    <property type="protein sequence ID" value="KAJ1990042.1"/>
    <property type="molecule type" value="Genomic_DNA"/>
</dbReference>
<dbReference type="Pfam" id="PF00134">
    <property type="entry name" value="Cyclin_N"/>
    <property type="match status" value="1"/>
</dbReference>
<sequence length="650" mass="70541">MFSMRPTWLKKDNNNSSSSTEIATRAGSPDSPKFKELSSSVHGKPKALSRSRVRELLNLAMIKLMERMIAELFPCVNDGDPASGFGNSDTATPTPLPTFEEFLKHICRRTRTPLTCMCLALLYLTRLRANHPRSRGSPGSSYRLALSSLCVATKYLYDDAYHTCSWVQVSMGLFSQREVNQMEMEFMYFLHYQLGVTPTEWNQWIATLEAKLVSRWQEKGKADVIYGFGLFLSYECCEPSAQETVRDIAWGEGGKSLLSMLSNAIHLPGSADAGKGSPSADSAVSDSTCLPTPDPNSWFRIRSPAPVDTRSSVTSASAVAACSNSITPTTAQFAEIAGLGEDSSSACLQKNPNAGIPSFSSSNTTTGTVACRDFRSNEQSGMDPANVGTIPAKDAQQKHSARLESSECTPTAASIHDEVSPRTGAHNFKNNSNRYMLNGAGISSASCATSVKSSVSSLKATNRKPSWRNSSKNTGSSFTQRLRSFAVFSWTSGGNAGNNDNSNSNGISGGSESIAENNIPFTKPRMNFRHEKDTNSHDIERGSNYRQSQLSSLSIAAATMRAVSAGGSLHGRQIESKRSSCCQSQMSSSSGIYSIGHHQHTLSNVDFSNRPNDMHDRRALAANVDHVLDSIASPSYDFEMEMAKYVSMKS</sequence>
<dbReference type="PANTHER" id="PTHR15615">
    <property type="match status" value="1"/>
</dbReference>
<feature type="region of interest" description="Disordered" evidence="1">
    <location>
        <begin position="403"/>
        <end position="427"/>
    </location>
</feature>
<name>A0ABQ8PJ01_9FUNG</name>
<protein>
    <recommendedName>
        <fullName evidence="2">Cyclin N-terminal domain-containing protein</fullName>
    </recommendedName>
</protein>
<evidence type="ECO:0000313" key="4">
    <source>
        <dbReference type="Proteomes" id="UP001151295"/>
    </source>
</evidence>
<reference evidence="3" key="1">
    <citation type="submission" date="2022-07" db="EMBL/GenBank/DDBJ databases">
        <title>Phylogenomic reconstructions and comparative analyses of Kickxellomycotina fungi.</title>
        <authorList>
            <person name="Reynolds N.K."/>
            <person name="Stajich J.E."/>
            <person name="Barry K."/>
            <person name="Grigoriev I.V."/>
            <person name="Crous P."/>
            <person name="Smith M.E."/>
        </authorList>
    </citation>
    <scope>NUCLEOTIDE SEQUENCE</scope>
    <source>
        <strain evidence="3">BCRC 34882</strain>
    </source>
</reference>
<feature type="region of interest" description="Disordered" evidence="1">
    <location>
        <begin position="457"/>
        <end position="478"/>
    </location>
</feature>
<feature type="region of interest" description="Disordered" evidence="1">
    <location>
        <begin position="493"/>
        <end position="545"/>
    </location>
</feature>
<dbReference type="Gene3D" id="1.10.472.10">
    <property type="entry name" value="Cyclin-like"/>
    <property type="match status" value="1"/>
</dbReference>
<feature type="compositionally biased region" description="Basic and acidic residues" evidence="1">
    <location>
        <begin position="528"/>
        <end position="543"/>
    </location>
</feature>
<feature type="compositionally biased region" description="Low complexity" evidence="1">
    <location>
        <begin position="497"/>
        <end position="517"/>
    </location>
</feature>
<dbReference type="InterPro" id="IPR013922">
    <property type="entry name" value="Cyclin_PHO80-like"/>
</dbReference>
<dbReference type="CDD" id="cd20557">
    <property type="entry name" value="CYCLIN_ScPCL1-like"/>
    <property type="match status" value="1"/>
</dbReference>
<evidence type="ECO:0000259" key="2">
    <source>
        <dbReference type="Pfam" id="PF00134"/>
    </source>
</evidence>
<dbReference type="InterPro" id="IPR036915">
    <property type="entry name" value="Cyclin-like_sf"/>
</dbReference>
<comment type="caution">
    <text evidence="3">The sequence shown here is derived from an EMBL/GenBank/DDBJ whole genome shotgun (WGS) entry which is preliminary data.</text>
</comment>
<feature type="compositionally biased region" description="Polar residues" evidence="1">
    <location>
        <begin position="467"/>
        <end position="478"/>
    </location>
</feature>
<evidence type="ECO:0000313" key="3">
    <source>
        <dbReference type="EMBL" id="KAJ1990042.1"/>
    </source>
</evidence>
<accession>A0ABQ8PJ01</accession>